<accession>A0ABX8SGE5</accession>
<evidence type="ECO:0000259" key="3">
    <source>
        <dbReference type="Pfam" id="PF01494"/>
    </source>
</evidence>
<dbReference type="InterPro" id="IPR036188">
    <property type="entry name" value="FAD/NAD-bd_sf"/>
</dbReference>
<sequence length="274" mass="30009">MHGHRLVGNRTRWLRFRTVKCGSWHRDNVVLLGDAAHTAHYSIGSGTKLAMEDAIALDVAIREARDLPSAFADYEARRRPAVLHLQEIAHRSQLWWESFPERMHLPVAQLMLAYMTRAGKVDLARFVQNAPALGRRGLADYAGIAATAVPDSDVTEWVLDRPLTHDGITHPRRAADRDLRFAATTTVVDVDLESARGPAADAFVASLPATQTLWLTGSADRAALLVRLDLAERLCRSTDSLVVVEGAHRDVGDLAAGLASGRTHLVAVTREVPV</sequence>
<dbReference type="EMBL" id="CP079105">
    <property type="protein sequence ID" value="QXQ16007.1"/>
    <property type="molecule type" value="Genomic_DNA"/>
</dbReference>
<evidence type="ECO:0000256" key="1">
    <source>
        <dbReference type="ARBA" id="ARBA00023002"/>
    </source>
</evidence>
<evidence type="ECO:0000256" key="2">
    <source>
        <dbReference type="ARBA" id="ARBA00023027"/>
    </source>
</evidence>
<keyword evidence="1" id="KW-0560">Oxidoreductase</keyword>
<dbReference type="Gene3D" id="3.50.50.60">
    <property type="entry name" value="FAD/NAD(P)-binding domain"/>
    <property type="match status" value="1"/>
</dbReference>
<dbReference type="InterPro" id="IPR002938">
    <property type="entry name" value="FAD-bd"/>
</dbReference>
<dbReference type="Pfam" id="PF01494">
    <property type="entry name" value="FAD_binding_3"/>
    <property type="match status" value="1"/>
</dbReference>
<evidence type="ECO:0000313" key="5">
    <source>
        <dbReference type="Proteomes" id="UP000887023"/>
    </source>
</evidence>
<dbReference type="PANTHER" id="PTHR43476">
    <property type="entry name" value="3-(3-HYDROXY-PHENYL)PROPIONATE/3-HYDROXYCINNAMIC ACID HYDROXYLASE"/>
    <property type="match status" value="1"/>
</dbReference>
<dbReference type="Proteomes" id="UP000887023">
    <property type="component" value="Chromosome"/>
</dbReference>
<keyword evidence="4" id="KW-0503">Monooxygenase</keyword>
<dbReference type="PANTHER" id="PTHR43476:SF4">
    <property type="entry name" value="BLR0106 PROTEIN"/>
    <property type="match status" value="1"/>
</dbReference>
<evidence type="ECO:0000313" key="4">
    <source>
        <dbReference type="EMBL" id="QXQ16007.1"/>
    </source>
</evidence>
<proteinExistence type="predicted"/>
<gene>
    <name evidence="4" type="ORF">KV203_16650</name>
</gene>
<feature type="domain" description="FAD-binding" evidence="3">
    <location>
        <begin position="16"/>
        <end position="81"/>
    </location>
</feature>
<dbReference type="GO" id="GO:0004497">
    <property type="term" value="F:monooxygenase activity"/>
    <property type="evidence" value="ECO:0007669"/>
    <property type="project" value="UniProtKB-KW"/>
</dbReference>
<keyword evidence="2" id="KW-0520">NAD</keyword>
<reference evidence="4" key="1">
    <citation type="submission" date="2021-07" db="EMBL/GenBank/DDBJ databases">
        <title>Candidatus Kaistella beijingensis sp. nov. isolated from a municipal wastewater treatment plant is involved in sludge foaming.</title>
        <authorList>
            <person name="Song Y."/>
            <person name="Liu S.-J."/>
        </authorList>
    </citation>
    <scope>NUCLEOTIDE SEQUENCE</scope>
    <source>
        <strain evidence="4">DSM 43998</strain>
    </source>
</reference>
<dbReference type="SUPFAM" id="SSF51905">
    <property type="entry name" value="FAD/NAD(P)-binding domain"/>
    <property type="match status" value="1"/>
</dbReference>
<name>A0ABX8SGE5_9ACTN</name>
<organism evidence="4 5">
    <name type="scientific">Skermania pinensis</name>
    <dbReference type="NCBI Taxonomy" id="39122"/>
    <lineage>
        <taxon>Bacteria</taxon>
        <taxon>Bacillati</taxon>
        <taxon>Actinomycetota</taxon>
        <taxon>Actinomycetes</taxon>
        <taxon>Mycobacteriales</taxon>
        <taxon>Gordoniaceae</taxon>
        <taxon>Skermania</taxon>
    </lineage>
</organism>
<keyword evidence="5" id="KW-1185">Reference proteome</keyword>
<dbReference type="InterPro" id="IPR050631">
    <property type="entry name" value="PheA/TfdB_FAD_monoxygenase"/>
</dbReference>
<protein>
    <submittedName>
        <fullName evidence="4">FAD-dependent monooxygenase</fullName>
    </submittedName>
</protein>